<reference evidence="3" key="7">
    <citation type="submission" date="2020-06" db="EMBL/GenBank/DDBJ databases">
        <authorList>
            <person name="Camacho E."/>
            <person name="Gonzalez-de la Fuente S."/>
            <person name="Rastrojo A."/>
            <person name="Peiro-Pastor R."/>
            <person name="Solana JC."/>
            <person name="Tabera L."/>
            <person name="Gamarro F."/>
            <person name="Carrasco-Ramiro F."/>
            <person name="Requena JM."/>
            <person name="Aguado B."/>
        </authorList>
    </citation>
    <scope>NUCLEOTIDE SEQUENCE</scope>
</reference>
<feature type="compositionally biased region" description="Polar residues" evidence="1">
    <location>
        <begin position="532"/>
        <end position="547"/>
    </location>
</feature>
<reference evidence="5" key="6">
    <citation type="submission" date="2019-02" db="EMBL/GenBank/DDBJ databases">
        <title>FDA dAtabase for Regulatory Grade micrObial Sequences (FDA-ARGOS): Supporting development and validation of Infectious Disease Dx tests.</title>
        <authorList>
            <person name="Duncan R."/>
            <person name="Fisher C."/>
            <person name="Tallon L.J."/>
            <person name="Sadzewicz L."/>
            <person name="Sengamalay N."/>
            <person name="Ott S."/>
            <person name="Godinez A."/>
            <person name="Nagaraj S."/>
            <person name="Nadendla S."/>
            <person name="Sichtig H."/>
        </authorList>
    </citation>
    <scope>NUCLEOTIDE SEQUENCE</scope>
    <source>
        <strain evidence="5">FDAARGOS_361</strain>
    </source>
</reference>
<protein>
    <submittedName>
        <fullName evidence="3">Hypothetical_protein_conserved</fullName>
    </submittedName>
</protein>
<evidence type="ECO:0000313" key="8">
    <source>
        <dbReference type="Proteomes" id="UP000318447"/>
    </source>
</evidence>
<dbReference type="GeneID" id="13389749"/>
<organism evidence="2 7">
    <name type="scientific">Leishmania donovani</name>
    <dbReference type="NCBI Taxonomy" id="5661"/>
    <lineage>
        <taxon>Eukaryota</taxon>
        <taxon>Discoba</taxon>
        <taxon>Euglenozoa</taxon>
        <taxon>Kinetoplastea</taxon>
        <taxon>Metakinetoplastina</taxon>
        <taxon>Trypanosomatida</taxon>
        <taxon>Trypanosomatidae</taxon>
        <taxon>Leishmaniinae</taxon>
        <taxon>Leishmania</taxon>
    </lineage>
</organism>
<accession>E9B776</accession>
<reference evidence="2 7" key="4">
    <citation type="journal article" date="2018" name="Sci. Rep.">
        <title>A complete Leishmania donovani reference genome identifies novel genetic variations associated with virulence.</title>
        <authorList>
            <person name="Lypaczewski P."/>
            <person name="Hoshizaki J."/>
            <person name="Zhang W.-W."/>
            <person name="McCall L.-I."/>
            <person name="Torcivia-Rodriguez J."/>
            <person name="Simonyan V."/>
            <person name="Kaur A."/>
            <person name="Dewar K."/>
            <person name="Matlashewski G."/>
        </authorList>
    </citation>
    <scope>NUCLEOTIDE SEQUENCE [LARGE SCALE GENOMIC DNA]</scope>
    <source>
        <strain evidence="2 7">LdCL</strain>
    </source>
</reference>
<sequence>MHFDPGPCSRDQRPQRENRYTVHYNMDGRAAPSSTTTLLPLRHYGRARDISAMLTAPVVEYRQPQWTTPLGKPLWTLSPIPNPTTAATGVERRSGGSRSGTPHAYCIPSSCPTAFTAARTLSYLSGAAASAARATETTLRSSSNVMRQPFTSSYMEVSPPSAAVAAQRDYEAAGRRVRAERAGGATATAGRHSSGSSPPPRSTTSDQQSHRSRDIAQARPGCTTSTERVRYRNGVTRKLIDLYDEIAELYDCRENMRNQVTQAMRTDPRYCKERHGEVRLACEPTPQQQSAVESVEDALEVLHDAVHELVAAYLTPEEKRHLGIDTHLFQTSTEKANTYQYAPPPSKPQSSSSSAARRARRKTSTATTSPLPSTRPREVHKEQEEGEADENTAATSPTPAAPTLTAPADTPAPQQQPLATTTTNNNISNNVWDLSAPAASAAFSSAAIPLPAFPVKLAQQSVVELSQLADPPQPVTSSSQPLCSSIVHVAAPEKHEDGSDTAVEQKPATASHTEDAEIAEGTPERVLASAVPASTPSITWPTDTGAGSTPHPPTGSQPPLATDQLVKVPVSSPDAQIPIAKTPPAVPPGPTSVRAQAREPALTSTNPTQPPPHPPSQAAFATSCNDASAAKASEPQAQRAVSRFKRLLIDSDSDSSW</sequence>
<dbReference type="Proteomes" id="UP000318447">
    <property type="component" value="Unassembled WGS sequence"/>
</dbReference>
<reference evidence="4 6" key="1">
    <citation type="journal article" date="2011" name="Genome Res.">
        <title>Whole genome sequencing of multiple Leishmania donovani clinical isolates provides insights into population structure and mechanisms of drug resistance.</title>
        <authorList>
            <person name="Downing T."/>
            <person name="Imamura H."/>
            <person name="Decuypere S."/>
            <person name="Clark T.G."/>
            <person name="Coombs G.H."/>
            <person name="Cotton J.A."/>
            <person name="Hilley J.D."/>
            <person name="de Doncker S."/>
            <person name="Maes I."/>
            <person name="Mottram J.C."/>
            <person name="Quail M.A."/>
            <person name="Rijal S."/>
            <person name="Sanders M."/>
            <person name="Schonian G."/>
            <person name="Stark O."/>
            <person name="Sundar S."/>
            <person name="Vanaerschot M."/>
            <person name="Hertz-Fowler C."/>
            <person name="Dujardin J.C."/>
            <person name="Berriman M."/>
        </authorList>
    </citation>
    <scope>NUCLEOTIDE SEQUENCE [LARGE SCALE GENOMIC DNA]</scope>
    <source>
        <strain evidence="4 6">BPK282A1</strain>
    </source>
</reference>
<reference evidence="4" key="2">
    <citation type="submission" date="2011-01" db="EMBL/GenBank/DDBJ databases">
        <authorList>
            <person name="Zhao B.P."/>
            <person name="Ren Z.A."/>
            <person name="Li C.D."/>
        </authorList>
    </citation>
    <scope>NUCLEOTIDE SEQUENCE</scope>
    <source>
        <strain evidence="4">BPK282A1</strain>
    </source>
</reference>
<reference evidence="6" key="3">
    <citation type="submission" date="2011-02" db="EMBL/GenBank/DDBJ databases">
        <title>Whole genome sequencing of Leishmania donovani clinical lines reveals dynamic variation related to drug resistance.</title>
        <authorList>
            <person name="Downing T."/>
            <person name="Imamura H."/>
            <person name="Sanders M."/>
            <person name="Decuypere S."/>
            <person name="Hertz-Fowler C."/>
            <person name="Clark T.G."/>
            <person name="Rijal S."/>
            <person name="Sundar S."/>
            <person name="Quail M.A."/>
            <person name="De Doncker S."/>
            <person name="Maes I."/>
            <person name="Vanaerschot M."/>
            <person name="Stark O."/>
            <person name="Schonian G."/>
            <person name="Dujardin J.C."/>
            <person name="Berriman M."/>
        </authorList>
    </citation>
    <scope>NUCLEOTIDE SEQUENCE [LARGE SCALE GENOMIC DNA]</scope>
    <source>
        <strain evidence="6">BPK282A1</strain>
    </source>
</reference>
<evidence type="ECO:0000313" key="2">
    <source>
        <dbReference type="EMBL" id="AYU75523.1"/>
    </source>
</evidence>
<dbReference type="KEGG" id="ldo:LDBPK_010120"/>
<dbReference type="VEuPathDB" id="TriTrypDB:LDHU3_01.0140"/>
<dbReference type="RefSeq" id="XP_003857825.1">
    <property type="nucleotide sequence ID" value="XM_003857777.1"/>
</dbReference>
<reference evidence="8" key="5">
    <citation type="submission" date="2019-02" db="EMBL/GenBank/DDBJ databases">
        <title>FDA dAtabase for Regulatory Grade micrObial Sequences (FDA-ARGOS): Supporting development and validation of Infectious Disease Dx tests.</title>
        <authorList>
            <person name="Duncan R."/>
            <person name="Fisher C."/>
            <person name="Tallon L."/>
            <person name="Sadzewicz L."/>
            <person name="Sengamalay N."/>
            <person name="Ott S."/>
            <person name="Godinez A."/>
            <person name="Nagaraj S."/>
            <person name="Vavikolanu K."/>
            <person name="Nadendla S."/>
            <person name="Aluvathingal J."/>
            <person name="Sichtig H."/>
        </authorList>
    </citation>
    <scope>NUCLEOTIDE SEQUENCE [LARGE SCALE GENOMIC DNA]</scope>
    <source>
        <strain evidence="8">FDAARGOS_361</strain>
    </source>
</reference>
<dbReference type="Proteomes" id="UP000274082">
    <property type="component" value="Chromosome 1"/>
</dbReference>
<evidence type="ECO:0000313" key="5">
    <source>
        <dbReference type="EMBL" id="TPP54564.1"/>
    </source>
</evidence>
<accession>A0A3S5H4T2</accession>
<dbReference type="EMBL" id="RHLC01000041">
    <property type="protein sequence ID" value="TPP54564.1"/>
    <property type="molecule type" value="Genomic_DNA"/>
</dbReference>
<evidence type="ECO:0000313" key="6">
    <source>
        <dbReference type="Proteomes" id="UP000008980"/>
    </source>
</evidence>
<feature type="compositionally biased region" description="Low complexity" evidence="1">
    <location>
        <begin position="392"/>
        <end position="424"/>
    </location>
</feature>
<dbReference type="AlphaFoldDB" id="A0A3S5H4T2"/>
<dbReference type="Proteomes" id="UP000008980">
    <property type="component" value="Chromosome 1"/>
</dbReference>
<proteinExistence type="predicted"/>
<keyword evidence="7" id="KW-1185">Reference proteome</keyword>
<evidence type="ECO:0000313" key="3">
    <source>
        <dbReference type="EMBL" id="CAC5426886.1"/>
    </source>
</evidence>
<feature type="compositionally biased region" description="Low complexity" evidence="1">
    <location>
        <begin position="364"/>
        <end position="374"/>
    </location>
</feature>
<dbReference type="OrthoDB" id="273915at2759"/>
<evidence type="ECO:0000313" key="7">
    <source>
        <dbReference type="Proteomes" id="UP000274082"/>
    </source>
</evidence>
<feature type="region of interest" description="Disordered" evidence="1">
    <location>
        <begin position="174"/>
        <end position="225"/>
    </location>
</feature>
<evidence type="ECO:0000313" key="4">
    <source>
        <dbReference type="EMBL" id="CBZ31099.1"/>
    </source>
</evidence>
<feature type="compositionally biased region" description="Low complexity" evidence="1">
    <location>
        <begin position="182"/>
        <end position="196"/>
    </location>
</feature>
<dbReference type="EMBL" id="CP029500">
    <property type="protein sequence ID" value="AYU75523.1"/>
    <property type="molecule type" value="Genomic_DNA"/>
</dbReference>
<dbReference type="VEuPathDB" id="TriTrypDB:LdBPK_010120.1"/>
<feature type="region of interest" description="Disordered" evidence="1">
    <location>
        <begin position="338"/>
        <end position="424"/>
    </location>
</feature>
<gene>
    <name evidence="5" type="ORF">CGC21_18030</name>
    <name evidence="4" type="ORF">LDBPK_010120</name>
    <name evidence="2" type="ORF">LdCL_010006200</name>
    <name evidence="3" type="ORF">LDHU3_01.0140</name>
</gene>
<evidence type="ECO:0000256" key="1">
    <source>
        <dbReference type="SAM" id="MobiDB-lite"/>
    </source>
</evidence>
<dbReference type="OMA" id="ANTYQYA"/>
<name>A0A3S5H4T2_LEIDO</name>
<feature type="region of interest" description="Disordered" evidence="1">
    <location>
        <begin position="491"/>
        <end position="639"/>
    </location>
</feature>
<dbReference type="EMBL" id="FR799588">
    <property type="protein sequence ID" value="CBZ31099.1"/>
    <property type="molecule type" value="Genomic_DNA"/>
</dbReference>
<dbReference type="VEuPathDB" id="TriTrypDB:LdCL_010006200"/>
<dbReference type="EMBL" id="LR812621">
    <property type="protein sequence ID" value="CAC5426886.1"/>
    <property type="molecule type" value="Genomic_DNA"/>
</dbReference>
<dbReference type="Proteomes" id="UP000601710">
    <property type="component" value="Chromosome 1"/>
</dbReference>